<dbReference type="InterPro" id="IPR008797">
    <property type="entry name" value="PSII_PsbQ"/>
</dbReference>
<dbReference type="Pfam" id="PF05757">
    <property type="entry name" value="PsbQ"/>
    <property type="match status" value="1"/>
</dbReference>
<keyword evidence="6" id="KW-0793">Thylakoid</keyword>
<sequence length="228" mass="24579">MASVLGSTQAVLEGSLHLTNSSRFAGTGRCSKKQYTTGRQLAINVRAQAQADSSNTSRRSVLGLVATTLASGSFVQAVLADPKSIKLGAPPPPSGGLPGTLNSDEARDLDLPLSDRFFIQPLPPVEALVRAKESKADILKVKSFIEKKAWPYVQNDLRLKAGYLRFDLRTVIAAKTKDEKKMLKELESTVYTKLDELDYAARMKSSTDAVASYAASKSALDDLFAKLG</sequence>
<dbReference type="GO" id="GO:0009654">
    <property type="term" value="C:photosystem II oxygen evolving complex"/>
    <property type="evidence" value="ECO:0007669"/>
    <property type="project" value="InterPro"/>
</dbReference>
<evidence type="ECO:0000256" key="6">
    <source>
        <dbReference type="ARBA" id="ARBA00023078"/>
    </source>
</evidence>
<evidence type="ECO:0000256" key="4">
    <source>
        <dbReference type="ARBA" id="ARBA00022640"/>
    </source>
</evidence>
<dbReference type="Gene3D" id="1.20.120.290">
    <property type="entry name" value="Oxygen-evolving enhancer protein 3 (PsbQ), four-helix up-down bundle"/>
    <property type="match status" value="1"/>
</dbReference>
<keyword evidence="12" id="KW-1185">Reference proteome</keyword>
<dbReference type="AlphaFoldDB" id="A0A0K9PQL5"/>
<dbReference type="PANTHER" id="PTHR33399:SF3">
    <property type="entry name" value="OXYGEN-EVOLVING ENHANCER PROTEIN 3-1, CHLOROPLASTIC"/>
    <property type="match status" value="1"/>
</dbReference>
<dbReference type="GO" id="GO:0019898">
    <property type="term" value="C:extrinsic component of membrane"/>
    <property type="evidence" value="ECO:0007669"/>
    <property type="project" value="InterPro"/>
</dbReference>
<evidence type="ECO:0000256" key="2">
    <source>
        <dbReference type="ARBA" id="ARBA00022528"/>
    </source>
</evidence>
<keyword evidence="2" id="KW-0150">Chloroplast</keyword>
<dbReference type="STRING" id="29655.A0A0K9PQL5"/>
<keyword evidence="5" id="KW-0809">Transit peptide</keyword>
<evidence type="ECO:0000256" key="3">
    <source>
        <dbReference type="ARBA" id="ARBA00022531"/>
    </source>
</evidence>
<dbReference type="GO" id="GO:0005509">
    <property type="term" value="F:calcium ion binding"/>
    <property type="evidence" value="ECO:0007669"/>
    <property type="project" value="InterPro"/>
</dbReference>
<reference evidence="12" key="1">
    <citation type="journal article" date="2016" name="Nature">
        <title>The genome of the seagrass Zostera marina reveals angiosperm adaptation to the sea.</title>
        <authorList>
            <person name="Olsen J.L."/>
            <person name="Rouze P."/>
            <person name="Verhelst B."/>
            <person name="Lin Y.-C."/>
            <person name="Bayer T."/>
            <person name="Collen J."/>
            <person name="Dattolo E."/>
            <person name="De Paoli E."/>
            <person name="Dittami S."/>
            <person name="Maumus F."/>
            <person name="Michel G."/>
            <person name="Kersting A."/>
            <person name="Lauritano C."/>
            <person name="Lohaus R."/>
            <person name="Toepel M."/>
            <person name="Tonon T."/>
            <person name="Vanneste K."/>
            <person name="Amirebrahimi M."/>
            <person name="Brakel J."/>
            <person name="Bostroem C."/>
            <person name="Chovatia M."/>
            <person name="Grimwood J."/>
            <person name="Jenkins J.W."/>
            <person name="Jueterbock A."/>
            <person name="Mraz A."/>
            <person name="Stam W.T."/>
            <person name="Tice H."/>
            <person name="Bornberg-Bauer E."/>
            <person name="Green P.J."/>
            <person name="Pearson G.A."/>
            <person name="Procaccini G."/>
            <person name="Duarte C.M."/>
            <person name="Schmutz J."/>
            <person name="Reusch T.B.H."/>
            <person name="Van de Peer Y."/>
        </authorList>
    </citation>
    <scope>NUCLEOTIDE SEQUENCE [LARGE SCALE GENOMIC DNA]</scope>
    <source>
        <strain evidence="12">cv. Finnish</strain>
    </source>
</reference>
<comment type="caution">
    <text evidence="11">The sequence shown here is derived from an EMBL/GenBank/DDBJ whole genome shotgun (WGS) entry which is preliminary data.</text>
</comment>
<evidence type="ECO:0000256" key="5">
    <source>
        <dbReference type="ARBA" id="ARBA00022946"/>
    </source>
</evidence>
<dbReference type="OMA" id="QKAWPYV"/>
<gene>
    <name evidence="11" type="ORF">ZOSMA_19G01180</name>
</gene>
<evidence type="ECO:0000256" key="9">
    <source>
        <dbReference type="ARBA" id="ARBA00035649"/>
    </source>
</evidence>
<dbReference type="GO" id="GO:0009507">
    <property type="term" value="C:chloroplast"/>
    <property type="evidence" value="ECO:0000318"/>
    <property type="project" value="GO_Central"/>
</dbReference>
<name>A0A0K9PQL5_ZOSMR</name>
<evidence type="ECO:0000256" key="10">
    <source>
        <dbReference type="SAM" id="MobiDB-lite"/>
    </source>
</evidence>
<dbReference type="EMBL" id="LFYR01000728">
    <property type="protein sequence ID" value="KMZ70530.1"/>
    <property type="molecule type" value="Genomic_DNA"/>
</dbReference>
<dbReference type="GO" id="GO:0009767">
    <property type="term" value="P:photosynthetic electron transport chain"/>
    <property type="evidence" value="ECO:0000318"/>
    <property type="project" value="GO_Central"/>
</dbReference>
<evidence type="ECO:0000313" key="12">
    <source>
        <dbReference type="Proteomes" id="UP000036987"/>
    </source>
</evidence>
<evidence type="ECO:0000256" key="7">
    <source>
        <dbReference type="ARBA" id="ARBA00023136"/>
    </source>
</evidence>
<comment type="similarity">
    <text evidence="9">Belongs to the PsbQ family.</text>
</comment>
<dbReference type="InterPro" id="IPR023222">
    <property type="entry name" value="PsbQ-like_dom_sf"/>
</dbReference>
<evidence type="ECO:0000256" key="1">
    <source>
        <dbReference type="ARBA" id="ARBA00004334"/>
    </source>
</evidence>
<feature type="region of interest" description="Disordered" evidence="10">
    <location>
        <begin position="86"/>
        <end position="105"/>
    </location>
</feature>
<keyword evidence="3" id="KW-0602">Photosynthesis</keyword>
<proteinExistence type="inferred from homology"/>
<comment type="subcellular location">
    <subcellularLocation>
        <location evidence="1">Plastid</location>
        <location evidence="1">Chloroplast thylakoid membrane</location>
    </subcellularLocation>
</comment>
<dbReference type="PANTHER" id="PTHR33399">
    <property type="entry name" value="OXYGEN-EVOLVING ENHANCER PROTEIN 3-1, CHLOROPLASTIC"/>
    <property type="match status" value="1"/>
</dbReference>
<dbReference type="SUPFAM" id="SSF101112">
    <property type="entry name" value="Oxygen-evolving enhancer protein 3"/>
    <property type="match status" value="1"/>
</dbReference>
<protein>
    <submittedName>
        <fullName evidence="11">Oxygen-evolving enhancer protein 3</fullName>
    </submittedName>
</protein>
<keyword evidence="8" id="KW-0604">Photosystem II</keyword>
<accession>A0A0K9PQL5</accession>
<dbReference type="Proteomes" id="UP000036987">
    <property type="component" value="Unassembled WGS sequence"/>
</dbReference>
<dbReference type="OrthoDB" id="497707at2759"/>
<keyword evidence="7" id="KW-0472">Membrane</keyword>
<dbReference type="GO" id="GO:0009535">
    <property type="term" value="C:chloroplast thylakoid membrane"/>
    <property type="evidence" value="ECO:0007669"/>
    <property type="project" value="UniProtKB-SubCell"/>
</dbReference>
<dbReference type="SMR" id="A0A0K9PQL5"/>
<evidence type="ECO:0000256" key="8">
    <source>
        <dbReference type="ARBA" id="ARBA00023276"/>
    </source>
</evidence>
<organism evidence="11 12">
    <name type="scientific">Zostera marina</name>
    <name type="common">Eelgrass</name>
    <dbReference type="NCBI Taxonomy" id="29655"/>
    <lineage>
        <taxon>Eukaryota</taxon>
        <taxon>Viridiplantae</taxon>
        <taxon>Streptophyta</taxon>
        <taxon>Embryophyta</taxon>
        <taxon>Tracheophyta</taxon>
        <taxon>Spermatophyta</taxon>
        <taxon>Magnoliopsida</taxon>
        <taxon>Liliopsida</taxon>
        <taxon>Zosteraceae</taxon>
        <taxon>Zostera</taxon>
    </lineage>
</organism>
<evidence type="ECO:0000313" key="11">
    <source>
        <dbReference type="EMBL" id="KMZ70530.1"/>
    </source>
</evidence>
<keyword evidence="4" id="KW-0934">Plastid</keyword>
<dbReference type="InterPro" id="IPR054099">
    <property type="entry name" value="PSII_PsbQ_pln"/>
</dbReference>